<dbReference type="EMBL" id="BARU01012912">
    <property type="protein sequence ID" value="GAH31817.1"/>
    <property type="molecule type" value="Genomic_DNA"/>
</dbReference>
<name>X1EGT3_9ZZZZ</name>
<evidence type="ECO:0000313" key="1">
    <source>
        <dbReference type="EMBL" id="GAH31817.1"/>
    </source>
</evidence>
<protein>
    <submittedName>
        <fullName evidence="1">Uncharacterized protein</fullName>
    </submittedName>
</protein>
<comment type="caution">
    <text evidence="1">The sequence shown here is derived from an EMBL/GenBank/DDBJ whole genome shotgun (WGS) entry which is preliminary data.</text>
</comment>
<sequence length="52" mass="5872">MVKTIAVSEEAYEKAMAKKREMEKRVGKIISMADAVDALLEVDFPQVEDKKT</sequence>
<dbReference type="AlphaFoldDB" id="X1EGT3"/>
<organism evidence="1">
    <name type="scientific">marine sediment metagenome</name>
    <dbReference type="NCBI Taxonomy" id="412755"/>
    <lineage>
        <taxon>unclassified sequences</taxon>
        <taxon>metagenomes</taxon>
        <taxon>ecological metagenomes</taxon>
    </lineage>
</organism>
<reference evidence="1" key="1">
    <citation type="journal article" date="2014" name="Front. Microbiol.">
        <title>High frequency of phylogenetically diverse reductive dehalogenase-homologous genes in deep subseafloor sedimentary metagenomes.</title>
        <authorList>
            <person name="Kawai M."/>
            <person name="Futagami T."/>
            <person name="Toyoda A."/>
            <person name="Takaki Y."/>
            <person name="Nishi S."/>
            <person name="Hori S."/>
            <person name="Arai W."/>
            <person name="Tsubouchi T."/>
            <person name="Morono Y."/>
            <person name="Uchiyama I."/>
            <person name="Ito T."/>
            <person name="Fujiyama A."/>
            <person name="Inagaki F."/>
            <person name="Takami H."/>
        </authorList>
    </citation>
    <scope>NUCLEOTIDE SEQUENCE</scope>
    <source>
        <strain evidence="1">Expedition CK06-06</strain>
    </source>
</reference>
<gene>
    <name evidence="1" type="ORF">S03H2_23582</name>
</gene>
<proteinExistence type="predicted"/>
<accession>X1EGT3</accession>